<protein>
    <recommendedName>
        <fullName evidence="3 7">Defect at low temperature protein 1</fullName>
    </recommendedName>
</protein>
<evidence type="ECO:0000256" key="6">
    <source>
        <dbReference type="ARBA" id="ARBA00023136"/>
    </source>
</evidence>
<dbReference type="PANTHER" id="PTHR40021:SF1">
    <property type="entry name" value="DEFECT AT LOW TEMPERATURE PROTEIN 1"/>
    <property type="match status" value="1"/>
</dbReference>
<dbReference type="STRING" id="1036612.A0A1L9TJG7"/>
<dbReference type="Pfam" id="PF00155">
    <property type="entry name" value="Aminotran_1_2"/>
    <property type="match status" value="1"/>
</dbReference>
<evidence type="ECO:0000256" key="4">
    <source>
        <dbReference type="ARBA" id="ARBA00022692"/>
    </source>
</evidence>
<feature type="region of interest" description="Disordered" evidence="8">
    <location>
        <begin position="85"/>
        <end position="106"/>
    </location>
</feature>
<reference evidence="11" key="1">
    <citation type="journal article" date="2017" name="Genome Biol.">
        <title>Comparative genomics reveals high biological diversity and specific adaptations in the industrially and medically important fungal genus Aspergillus.</title>
        <authorList>
            <person name="de Vries R.P."/>
            <person name="Riley R."/>
            <person name="Wiebenga A."/>
            <person name="Aguilar-Osorio G."/>
            <person name="Amillis S."/>
            <person name="Uchima C.A."/>
            <person name="Anderluh G."/>
            <person name="Asadollahi M."/>
            <person name="Askin M."/>
            <person name="Barry K."/>
            <person name="Battaglia E."/>
            <person name="Bayram O."/>
            <person name="Benocci T."/>
            <person name="Braus-Stromeyer S.A."/>
            <person name="Caldana C."/>
            <person name="Canovas D."/>
            <person name="Cerqueira G.C."/>
            <person name="Chen F."/>
            <person name="Chen W."/>
            <person name="Choi C."/>
            <person name="Clum A."/>
            <person name="Dos Santos R.A."/>
            <person name="Damasio A.R."/>
            <person name="Diallinas G."/>
            <person name="Emri T."/>
            <person name="Fekete E."/>
            <person name="Flipphi M."/>
            <person name="Freyberg S."/>
            <person name="Gallo A."/>
            <person name="Gournas C."/>
            <person name="Habgood R."/>
            <person name="Hainaut M."/>
            <person name="Harispe M.L."/>
            <person name="Henrissat B."/>
            <person name="Hilden K.S."/>
            <person name="Hope R."/>
            <person name="Hossain A."/>
            <person name="Karabika E."/>
            <person name="Karaffa L."/>
            <person name="Karanyi Z."/>
            <person name="Krasevec N."/>
            <person name="Kuo A."/>
            <person name="Kusch H."/>
            <person name="LaButti K."/>
            <person name="Lagendijk E.L."/>
            <person name="Lapidus A."/>
            <person name="Levasseur A."/>
            <person name="Lindquist E."/>
            <person name="Lipzen A."/>
            <person name="Logrieco A.F."/>
            <person name="MacCabe A."/>
            <person name="Maekelae M.R."/>
            <person name="Malavazi I."/>
            <person name="Melin P."/>
            <person name="Meyer V."/>
            <person name="Mielnichuk N."/>
            <person name="Miskei M."/>
            <person name="Molnar A.P."/>
            <person name="Mule G."/>
            <person name="Ngan C.Y."/>
            <person name="Orejas M."/>
            <person name="Orosz E."/>
            <person name="Ouedraogo J.P."/>
            <person name="Overkamp K.M."/>
            <person name="Park H.-S."/>
            <person name="Perrone G."/>
            <person name="Piumi F."/>
            <person name="Punt P.J."/>
            <person name="Ram A.F."/>
            <person name="Ramon A."/>
            <person name="Rauscher S."/>
            <person name="Record E."/>
            <person name="Riano-Pachon D.M."/>
            <person name="Robert V."/>
            <person name="Roehrig J."/>
            <person name="Ruller R."/>
            <person name="Salamov A."/>
            <person name="Salih N.S."/>
            <person name="Samson R.A."/>
            <person name="Sandor E."/>
            <person name="Sanguinetti M."/>
            <person name="Schuetze T."/>
            <person name="Sepcic K."/>
            <person name="Shelest E."/>
            <person name="Sherlock G."/>
            <person name="Sophianopoulou V."/>
            <person name="Squina F.M."/>
            <person name="Sun H."/>
            <person name="Susca A."/>
            <person name="Todd R.B."/>
            <person name="Tsang A."/>
            <person name="Unkles S.E."/>
            <person name="van de Wiele N."/>
            <person name="van Rossen-Uffink D."/>
            <person name="Oliveira J.V."/>
            <person name="Vesth T.C."/>
            <person name="Visser J."/>
            <person name="Yu J.-H."/>
            <person name="Zhou M."/>
            <person name="Andersen M.R."/>
            <person name="Archer D.B."/>
            <person name="Baker S.E."/>
            <person name="Benoit I."/>
            <person name="Brakhage A.A."/>
            <person name="Braus G.H."/>
            <person name="Fischer R."/>
            <person name="Frisvad J.C."/>
            <person name="Goldman G.H."/>
            <person name="Houbraken J."/>
            <person name="Oakley B."/>
            <person name="Pocsi I."/>
            <person name="Scazzocchio C."/>
            <person name="Seiboth B."/>
            <person name="vanKuyk P.A."/>
            <person name="Wortman J."/>
            <person name="Dyer P.S."/>
            <person name="Grigoriev I.V."/>
        </authorList>
    </citation>
    <scope>NUCLEOTIDE SEQUENCE [LARGE SCALE GENOMIC DNA]</scope>
    <source>
        <strain evidence="11">CBS 593.65</strain>
    </source>
</reference>
<evidence type="ECO:0000256" key="3">
    <source>
        <dbReference type="ARBA" id="ARBA00021353"/>
    </source>
</evidence>
<dbReference type="InterPro" id="IPR015421">
    <property type="entry name" value="PyrdxlP-dep_Trfase_major"/>
</dbReference>
<dbReference type="InterPro" id="IPR038869">
    <property type="entry name" value="DLT1"/>
</dbReference>
<name>A0A1L9TJG7_9EURO</name>
<dbReference type="Gene3D" id="3.40.640.10">
    <property type="entry name" value="Type I PLP-dependent aspartate aminotransferase-like (Major domain)"/>
    <property type="match status" value="1"/>
</dbReference>
<dbReference type="InterPro" id="IPR004839">
    <property type="entry name" value="Aminotransferase_I/II_large"/>
</dbReference>
<dbReference type="InterPro" id="IPR015422">
    <property type="entry name" value="PyrdxlP-dep_Trfase_small"/>
</dbReference>
<feature type="region of interest" description="Disordered" evidence="8">
    <location>
        <begin position="586"/>
        <end position="609"/>
    </location>
</feature>
<dbReference type="EMBL" id="KV878585">
    <property type="protein sequence ID" value="OJJ59521.1"/>
    <property type="molecule type" value="Genomic_DNA"/>
</dbReference>
<dbReference type="InterPro" id="IPR015424">
    <property type="entry name" value="PyrdxlP-dep_Trfase"/>
</dbReference>
<accession>A0A1L9TJG7</accession>
<evidence type="ECO:0000259" key="9">
    <source>
        <dbReference type="Pfam" id="PF00155"/>
    </source>
</evidence>
<dbReference type="Proteomes" id="UP000184356">
    <property type="component" value="Unassembled WGS sequence"/>
</dbReference>
<dbReference type="GO" id="GO:0030170">
    <property type="term" value="F:pyridoxal phosphate binding"/>
    <property type="evidence" value="ECO:0007669"/>
    <property type="project" value="InterPro"/>
</dbReference>
<evidence type="ECO:0000313" key="11">
    <source>
        <dbReference type="Proteomes" id="UP000184356"/>
    </source>
</evidence>
<dbReference type="Gene3D" id="3.90.1150.10">
    <property type="entry name" value="Aspartate Aminotransferase, domain 1"/>
    <property type="match status" value="1"/>
</dbReference>
<evidence type="ECO:0000256" key="8">
    <source>
        <dbReference type="SAM" id="MobiDB-lite"/>
    </source>
</evidence>
<organism evidence="10 11">
    <name type="scientific">Aspergillus sydowii CBS 593.65</name>
    <dbReference type="NCBI Taxonomy" id="1036612"/>
    <lineage>
        <taxon>Eukaryota</taxon>
        <taxon>Fungi</taxon>
        <taxon>Dikarya</taxon>
        <taxon>Ascomycota</taxon>
        <taxon>Pezizomycotina</taxon>
        <taxon>Eurotiomycetes</taxon>
        <taxon>Eurotiomycetidae</taxon>
        <taxon>Eurotiales</taxon>
        <taxon>Aspergillaceae</taxon>
        <taxon>Aspergillus</taxon>
        <taxon>Aspergillus subgen. Nidulantes</taxon>
    </lineage>
</organism>
<dbReference type="OrthoDB" id="2108at2759"/>
<dbReference type="GO" id="GO:0016020">
    <property type="term" value="C:membrane"/>
    <property type="evidence" value="ECO:0007669"/>
    <property type="project" value="UniProtKB-SubCell"/>
</dbReference>
<feature type="region of interest" description="Disordered" evidence="8">
    <location>
        <begin position="806"/>
        <end position="966"/>
    </location>
</feature>
<feature type="transmembrane region" description="Helical" evidence="7">
    <location>
        <begin position="474"/>
        <end position="496"/>
    </location>
</feature>
<keyword evidence="5 7" id="KW-1133">Transmembrane helix</keyword>
<feature type="transmembrane region" description="Helical" evidence="7">
    <location>
        <begin position="508"/>
        <end position="530"/>
    </location>
</feature>
<evidence type="ECO:0000313" key="10">
    <source>
        <dbReference type="EMBL" id="OJJ59521.1"/>
    </source>
</evidence>
<evidence type="ECO:0000256" key="5">
    <source>
        <dbReference type="ARBA" id="ARBA00022989"/>
    </source>
</evidence>
<dbReference type="AlphaFoldDB" id="A0A1L9TJG7"/>
<sequence>MSFSGRRVSILRPSNRRFSVGKELSTNELQSETHRQFRTAHEGHRPHAGLDASRASTGVVWCTERASEHGYLEDPTGWANLGQGAPEADDEIEGSFPRPESIPITSATREYGPTAGIKPLRAAVARLYNEHYRQGKPSQYTWENVCIVPGGRAGLIRIAAILGNSYLSFPIPDYSAYSEMLSLFKNIAPIPMPLAQEDHYHIHPDKIAEEIARGTSVILTSNPRNPTGHFISGEELSNIQDICRDRATLILDEFYGGYNYTTDCDGTTISGAANVVDVNKDDVLLIDGLTKRFRLPGWRIAWVVGPKEFIDALGSAGSYLDGGANAPFQEAAIPMLEPSLVHTEMKALQGHFREKRDFVLQRLHEIGFRVQDVPQATFYIWLDLTSLDPPLPKEANISDGLNFFNALLTEKVIVVPGIFFDLNPAKRRDLFDSPCHHFVRLSYGPKMEVLKMGLDGIERVIRLTRNRHSTVIRLLNYSVFTLLSTILLCLILLTPADAIYQCYVTKRLTNIFIITGGYVVTFLLAVLIYATRIYTNRSVLRGIPKAWIPVEKEDVGKSVRRLVVEGLGRSALIAWGARPREVRARGSAQQTHGLANPDAGGPDDEERKGLLRGFDFDVDPANPPWGVIEHPGWSAPESSLSASAPTITTGDAQQLPGLCYRTVVRELPHLIEAKAVSLAPPDPVFRFRTTNRNYPSPEEDAGEWAGSEEGQEIPDTRIVAILRRPPTMSLRSYIQHLTELSILNPPETGIEFLALYERARFSGKDLYEDEFRALMGVFADLLRGMRFSNHRLLDLHTHTDAHSMRDTHSLFGSRSESVIGPSDEEGETETDTLGSVNSPRTRAHARYGHGQYTAPSRPGYLDGIETGTGAGAGARPGSTKGRIGEIQSSSPSQLQPRSQWPRTPSPSTRSLRPVRSNVSGAGSARSGASSSSASRSGSGESVIRLADARTESVSGLPYVIGRQDGT</sequence>
<gene>
    <name evidence="7" type="primary">DLT1</name>
    <name evidence="10" type="ORF">ASPSYDRAFT_57102</name>
</gene>
<comment type="function">
    <text evidence="1 7">Required for growth under high-pressure and low-temperature conditions.</text>
</comment>
<evidence type="ECO:0000256" key="2">
    <source>
        <dbReference type="ARBA" id="ARBA00005550"/>
    </source>
</evidence>
<feature type="domain" description="Aminotransferase class I/classII large" evidence="9">
    <location>
        <begin position="104"/>
        <end position="449"/>
    </location>
</feature>
<feature type="compositionally biased region" description="Low complexity" evidence="8">
    <location>
        <begin position="887"/>
        <end position="901"/>
    </location>
</feature>
<keyword evidence="11" id="KW-1185">Reference proteome</keyword>
<evidence type="ECO:0000256" key="7">
    <source>
        <dbReference type="RuleBase" id="RU367100"/>
    </source>
</evidence>
<comment type="subcellular location">
    <subcellularLocation>
        <location evidence="7">Membrane</location>
        <topology evidence="7">Multi-pass membrane protein</topology>
    </subcellularLocation>
</comment>
<evidence type="ECO:0000256" key="1">
    <source>
        <dbReference type="ARBA" id="ARBA00002489"/>
    </source>
</evidence>
<feature type="compositionally biased region" description="Low complexity" evidence="8">
    <location>
        <begin position="919"/>
        <end position="939"/>
    </location>
</feature>
<proteinExistence type="inferred from homology"/>
<dbReference type="VEuPathDB" id="FungiDB:ASPSYDRAFT_57102"/>
<keyword evidence="4 7" id="KW-0812">Transmembrane</keyword>
<dbReference type="CDD" id="cd00609">
    <property type="entry name" value="AAT_like"/>
    <property type="match status" value="1"/>
</dbReference>
<dbReference type="PANTHER" id="PTHR40021">
    <property type="entry name" value="DEFECT AT LOW TEMPERATURE PROTEIN 1"/>
    <property type="match status" value="1"/>
</dbReference>
<comment type="similarity">
    <text evidence="2 7">Belongs to the DLT1 family.</text>
</comment>
<keyword evidence="6 7" id="KW-0472">Membrane</keyword>
<dbReference type="SUPFAM" id="SSF53383">
    <property type="entry name" value="PLP-dependent transferases"/>
    <property type="match status" value="1"/>
</dbReference>